<accession>A0A438AN45</accession>
<dbReference type="InterPro" id="IPR013094">
    <property type="entry name" value="AB_hydrolase_3"/>
</dbReference>
<feature type="domain" description="Alpha/beta hydrolase fold-3" evidence="2">
    <location>
        <begin position="71"/>
        <end position="155"/>
    </location>
</feature>
<dbReference type="GO" id="GO:0016787">
    <property type="term" value="F:hydrolase activity"/>
    <property type="evidence" value="ECO:0007669"/>
    <property type="project" value="UniProtKB-KW"/>
</dbReference>
<dbReference type="Proteomes" id="UP000285908">
    <property type="component" value="Unassembled WGS sequence"/>
</dbReference>
<keyword evidence="4" id="KW-1185">Reference proteome</keyword>
<dbReference type="PANTHER" id="PTHR48081:SF33">
    <property type="entry name" value="KYNURENINE FORMAMIDASE"/>
    <property type="match status" value="1"/>
</dbReference>
<dbReference type="InterPro" id="IPR029058">
    <property type="entry name" value="AB_hydrolase_fold"/>
</dbReference>
<name>A0A438AN45_9RHOB</name>
<evidence type="ECO:0000313" key="4">
    <source>
        <dbReference type="Proteomes" id="UP000285908"/>
    </source>
</evidence>
<dbReference type="EMBL" id="RQXX01000001">
    <property type="protein sequence ID" value="RVV99956.1"/>
    <property type="molecule type" value="Genomic_DNA"/>
</dbReference>
<comment type="caution">
    <text evidence="3">The sequence shown here is derived from an EMBL/GenBank/DDBJ whole genome shotgun (WGS) entry which is preliminary data.</text>
</comment>
<dbReference type="SUPFAM" id="SSF53474">
    <property type="entry name" value="alpha/beta-Hydrolases"/>
    <property type="match status" value="1"/>
</dbReference>
<dbReference type="AlphaFoldDB" id="A0A438AN45"/>
<evidence type="ECO:0000259" key="2">
    <source>
        <dbReference type="Pfam" id="PF07859"/>
    </source>
</evidence>
<dbReference type="Gene3D" id="3.40.50.1820">
    <property type="entry name" value="alpha/beta hydrolase"/>
    <property type="match status" value="1"/>
</dbReference>
<reference evidence="3 4" key="1">
    <citation type="submission" date="2018-11" db="EMBL/GenBank/DDBJ databases">
        <title>Mesobaculum littorinae gen. nov., sp. nov., isolated from Littorina scabra that represents a novel genus of the order Rhodobacteraceae.</title>
        <authorList>
            <person name="Li F."/>
        </authorList>
    </citation>
    <scope>NUCLEOTIDE SEQUENCE [LARGE SCALE GENOMIC DNA]</scope>
    <source>
        <strain evidence="3 4">M0103</strain>
    </source>
</reference>
<sequence>MTARVAPGIDWNDAFDNSGHVPGAEALLAAMSDAAAAFRAAHPPQVLAYGPGPRQKLDLFHPDGPAHGLVTFIHGGYWRSCDRADFSHLAQGALARGWMVALPSYTLAPEAGIGRIGQEIAAAIACAAERTGGPIRIAGHSAGGHLALRMACAEGPLARALRPRVARILGISGIYDLRPLLLTEMNDTLQLTPDGAVAESPALTHGLPVPVTLWTGAAERPEFLRQARLMAEAWPDCTDHYAPGQHHFSVIDGLADPDHPLTEALLT</sequence>
<keyword evidence="1 3" id="KW-0378">Hydrolase</keyword>
<dbReference type="RefSeq" id="WP_127905399.1">
    <property type="nucleotide sequence ID" value="NZ_RQXX01000001.1"/>
</dbReference>
<dbReference type="PANTHER" id="PTHR48081">
    <property type="entry name" value="AB HYDROLASE SUPERFAMILY PROTEIN C4A8.06C"/>
    <property type="match status" value="1"/>
</dbReference>
<dbReference type="Pfam" id="PF07859">
    <property type="entry name" value="Abhydrolase_3"/>
    <property type="match status" value="1"/>
</dbReference>
<organism evidence="3 4">
    <name type="scientific">Mesobaculum littorinae</name>
    <dbReference type="NCBI Taxonomy" id="2486419"/>
    <lineage>
        <taxon>Bacteria</taxon>
        <taxon>Pseudomonadati</taxon>
        <taxon>Pseudomonadota</taxon>
        <taxon>Alphaproteobacteria</taxon>
        <taxon>Rhodobacterales</taxon>
        <taxon>Roseobacteraceae</taxon>
        <taxon>Mesobaculum</taxon>
    </lineage>
</organism>
<protein>
    <submittedName>
        <fullName evidence="3">Alpha/beta hydrolase</fullName>
    </submittedName>
</protein>
<evidence type="ECO:0000256" key="1">
    <source>
        <dbReference type="ARBA" id="ARBA00022801"/>
    </source>
</evidence>
<gene>
    <name evidence="3" type="ORF">EKE94_04710</name>
</gene>
<proteinExistence type="predicted"/>
<dbReference type="InterPro" id="IPR050300">
    <property type="entry name" value="GDXG_lipolytic_enzyme"/>
</dbReference>
<dbReference type="OrthoDB" id="9771666at2"/>
<evidence type="ECO:0000313" key="3">
    <source>
        <dbReference type="EMBL" id="RVV99956.1"/>
    </source>
</evidence>